<accession>A0ABU2YPM1</accession>
<name>A0ABU2YPM1_9FLAO</name>
<feature type="transmembrane region" description="Helical" evidence="1">
    <location>
        <begin position="55"/>
        <end position="73"/>
    </location>
</feature>
<keyword evidence="3" id="KW-0238">DNA-binding</keyword>
<dbReference type="RefSeq" id="WP_311428412.1">
    <property type="nucleotide sequence ID" value="NZ_JAVRIA010000011.1"/>
</dbReference>
<evidence type="ECO:0000313" key="3">
    <source>
        <dbReference type="EMBL" id="MDT0559649.1"/>
    </source>
</evidence>
<protein>
    <submittedName>
        <fullName evidence="3">LytTR family DNA-binding domain-containing protein</fullName>
    </submittedName>
</protein>
<evidence type="ECO:0000313" key="4">
    <source>
        <dbReference type="Proteomes" id="UP001259492"/>
    </source>
</evidence>
<feature type="transmembrane region" description="Helical" evidence="1">
    <location>
        <begin position="130"/>
        <end position="149"/>
    </location>
</feature>
<feature type="domain" description="HTH LytTR-type" evidence="2">
    <location>
        <begin position="188"/>
        <end position="289"/>
    </location>
</feature>
<evidence type="ECO:0000259" key="2">
    <source>
        <dbReference type="PROSITE" id="PS50930"/>
    </source>
</evidence>
<keyword evidence="4" id="KW-1185">Reference proteome</keyword>
<dbReference type="PROSITE" id="PS50930">
    <property type="entry name" value="HTH_LYTTR"/>
    <property type="match status" value="1"/>
</dbReference>
<keyword evidence="1" id="KW-0472">Membrane</keyword>
<evidence type="ECO:0000256" key="1">
    <source>
        <dbReference type="SAM" id="Phobius"/>
    </source>
</evidence>
<dbReference type="EMBL" id="JAVRIA010000011">
    <property type="protein sequence ID" value="MDT0559649.1"/>
    <property type="molecule type" value="Genomic_DNA"/>
</dbReference>
<feature type="transmembrane region" description="Helical" evidence="1">
    <location>
        <begin position="12"/>
        <end position="35"/>
    </location>
</feature>
<dbReference type="Pfam" id="PF04397">
    <property type="entry name" value="LytTR"/>
    <property type="match status" value="1"/>
</dbReference>
<dbReference type="InterPro" id="IPR046947">
    <property type="entry name" value="LytR-like"/>
</dbReference>
<dbReference type="SMART" id="SM00850">
    <property type="entry name" value="LytTR"/>
    <property type="match status" value="1"/>
</dbReference>
<sequence length="289" mass="33705">MSFLKKFAILKDFRLLIIATLIFVITFETLQQLFYINRYNLADNVTFFELLKTQAFRWFIWLILAFVLIAYHLKNISKTKELKDYLRLIGIIIGLVIANILIISLAQIIINNDTFSLGNLWNEYIPFYMYQKAPIYTLGYATISIILYLKLMNEKLLFDVQKLSELKEINTKMYTQLQNKLDDRASILNIKVGNKRKIIPVASIAWIESDDYCVKVHTTEGKSFSMRTSLKALNEKLDSTFMRVHRKAIVNMPLVKELNLSNPPSLILKNSVEIPISKNHIKLVRRFLS</sequence>
<keyword evidence="1" id="KW-1133">Transmembrane helix</keyword>
<dbReference type="Proteomes" id="UP001259492">
    <property type="component" value="Unassembled WGS sequence"/>
</dbReference>
<proteinExistence type="predicted"/>
<dbReference type="InterPro" id="IPR007492">
    <property type="entry name" value="LytTR_DNA-bd_dom"/>
</dbReference>
<comment type="caution">
    <text evidence="3">The sequence shown here is derived from an EMBL/GenBank/DDBJ whole genome shotgun (WGS) entry which is preliminary data.</text>
</comment>
<dbReference type="PANTHER" id="PTHR37299:SF1">
    <property type="entry name" value="STAGE 0 SPORULATION PROTEIN A HOMOLOG"/>
    <property type="match status" value="1"/>
</dbReference>
<feature type="transmembrane region" description="Helical" evidence="1">
    <location>
        <begin position="85"/>
        <end position="110"/>
    </location>
</feature>
<dbReference type="GO" id="GO:0003677">
    <property type="term" value="F:DNA binding"/>
    <property type="evidence" value="ECO:0007669"/>
    <property type="project" value="UniProtKB-KW"/>
</dbReference>
<dbReference type="Gene3D" id="2.40.50.1020">
    <property type="entry name" value="LytTr DNA-binding domain"/>
    <property type="match status" value="1"/>
</dbReference>
<dbReference type="PANTHER" id="PTHR37299">
    <property type="entry name" value="TRANSCRIPTIONAL REGULATOR-RELATED"/>
    <property type="match status" value="1"/>
</dbReference>
<gene>
    <name evidence="3" type="ORF">RM697_13395</name>
</gene>
<reference evidence="3 4" key="1">
    <citation type="submission" date="2023-09" db="EMBL/GenBank/DDBJ databases">
        <authorList>
            <person name="Rey-Velasco X."/>
        </authorList>
    </citation>
    <scope>NUCLEOTIDE SEQUENCE [LARGE SCALE GENOMIC DNA]</scope>
    <source>
        <strain evidence="3 4">W332</strain>
    </source>
</reference>
<organism evidence="3 4">
    <name type="scientific">Microcosmobacter mediterraneus</name>
    <dbReference type="NCBI Taxonomy" id="3075607"/>
    <lineage>
        <taxon>Bacteria</taxon>
        <taxon>Pseudomonadati</taxon>
        <taxon>Bacteroidota</taxon>
        <taxon>Flavobacteriia</taxon>
        <taxon>Flavobacteriales</taxon>
        <taxon>Flavobacteriaceae</taxon>
        <taxon>Microcosmobacter</taxon>
    </lineage>
</organism>
<keyword evidence="1" id="KW-0812">Transmembrane</keyword>